<dbReference type="AlphaFoldDB" id="A0A1T5JLD8"/>
<feature type="domain" description="HTH tetR-type" evidence="6">
    <location>
        <begin position="22"/>
        <end position="82"/>
    </location>
</feature>
<evidence type="ECO:0000256" key="1">
    <source>
        <dbReference type="ARBA" id="ARBA00023015"/>
    </source>
</evidence>
<feature type="compositionally biased region" description="Low complexity" evidence="5">
    <location>
        <begin position="11"/>
        <end position="23"/>
    </location>
</feature>
<evidence type="ECO:0000256" key="3">
    <source>
        <dbReference type="ARBA" id="ARBA00023163"/>
    </source>
</evidence>
<sequence>MSDPHDREIQATGTVRPGGRTARTRAAVHDAVRELMTENGGEPPEIPEVAARAGVHPATVYRRWRTRESLVLDVAVSDVNVASPIPATGDLRADLLAYTRNLVETFDRPGGLAFVRALATAARDTRSGPERTQEILRPRLELFQRLLDASGTTELTPLDVVLLVLSPAYLGATFGMLQPVGEHAEQLVDNVLDVVAGRRARAAAREPRDG</sequence>
<evidence type="ECO:0000313" key="7">
    <source>
        <dbReference type="EMBL" id="SKC52072.1"/>
    </source>
</evidence>
<keyword evidence="3" id="KW-0804">Transcription</keyword>
<dbReference type="PANTHER" id="PTHR30055:SF148">
    <property type="entry name" value="TETR-FAMILY TRANSCRIPTIONAL REGULATOR"/>
    <property type="match status" value="1"/>
</dbReference>
<organism evidence="7 8">
    <name type="scientific">Krasilnikoviella flava</name>
    <dbReference type="NCBI Taxonomy" id="526729"/>
    <lineage>
        <taxon>Bacteria</taxon>
        <taxon>Bacillati</taxon>
        <taxon>Actinomycetota</taxon>
        <taxon>Actinomycetes</taxon>
        <taxon>Micrococcales</taxon>
        <taxon>Promicromonosporaceae</taxon>
        <taxon>Krasilnikoviella</taxon>
    </lineage>
</organism>
<dbReference type="EMBL" id="FUZQ01000002">
    <property type="protein sequence ID" value="SKC52072.1"/>
    <property type="molecule type" value="Genomic_DNA"/>
</dbReference>
<protein>
    <submittedName>
        <fullName evidence="7">Transcriptional regulator, TetR family</fullName>
    </submittedName>
</protein>
<dbReference type="SUPFAM" id="SSF48498">
    <property type="entry name" value="Tetracyclin repressor-like, C-terminal domain"/>
    <property type="match status" value="1"/>
</dbReference>
<dbReference type="Gene3D" id="1.10.357.10">
    <property type="entry name" value="Tetracycline Repressor, domain 2"/>
    <property type="match status" value="1"/>
</dbReference>
<evidence type="ECO:0000256" key="4">
    <source>
        <dbReference type="PROSITE-ProRule" id="PRU00335"/>
    </source>
</evidence>
<dbReference type="Pfam" id="PF16859">
    <property type="entry name" value="TetR_C_11"/>
    <property type="match status" value="1"/>
</dbReference>
<dbReference type="RefSeq" id="WP_079572956.1">
    <property type="nucleotide sequence ID" value="NZ_FUZQ01000002.1"/>
</dbReference>
<dbReference type="Gene3D" id="1.10.10.60">
    <property type="entry name" value="Homeodomain-like"/>
    <property type="match status" value="1"/>
</dbReference>
<dbReference type="GO" id="GO:0000976">
    <property type="term" value="F:transcription cis-regulatory region binding"/>
    <property type="evidence" value="ECO:0007669"/>
    <property type="project" value="TreeGrafter"/>
</dbReference>
<dbReference type="OrthoDB" id="9796019at2"/>
<dbReference type="InterPro" id="IPR009057">
    <property type="entry name" value="Homeodomain-like_sf"/>
</dbReference>
<dbReference type="Pfam" id="PF00440">
    <property type="entry name" value="TetR_N"/>
    <property type="match status" value="1"/>
</dbReference>
<evidence type="ECO:0000256" key="5">
    <source>
        <dbReference type="SAM" id="MobiDB-lite"/>
    </source>
</evidence>
<reference evidence="7 8" key="1">
    <citation type="submission" date="2017-02" db="EMBL/GenBank/DDBJ databases">
        <authorList>
            <person name="Peterson S.W."/>
        </authorList>
    </citation>
    <scope>NUCLEOTIDE SEQUENCE [LARGE SCALE GENOMIC DNA]</scope>
    <source>
        <strain evidence="7 8">DSM 21481</strain>
    </source>
</reference>
<keyword evidence="2 4" id="KW-0238">DNA-binding</keyword>
<evidence type="ECO:0000256" key="2">
    <source>
        <dbReference type="ARBA" id="ARBA00023125"/>
    </source>
</evidence>
<dbReference type="PROSITE" id="PS50977">
    <property type="entry name" value="HTH_TETR_2"/>
    <property type="match status" value="1"/>
</dbReference>
<dbReference type="InterPro" id="IPR036271">
    <property type="entry name" value="Tet_transcr_reg_TetR-rel_C_sf"/>
</dbReference>
<name>A0A1T5JLD8_9MICO</name>
<feature type="region of interest" description="Disordered" evidence="5">
    <location>
        <begin position="1"/>
        <end position="23"/>
    </location>
</feature>
<dbReference type="STRING" id="526729.SAMN04324258_1498"/>
<feature type="DNA-binding region" description="H-T-H motif" evidence="4">
    <location>
        <begin position="45"/>
        <end position="64"/>
    </location>
</feature>
<keyword evidence="1" id="KW-0805">Transcription regulation</keyword>
<dbReference type="InterPro" id="IPR011075">
    <property type="entry name" value="TetR_C"/>
</dbReference>
<evidence type="ECO:0000313" key="8">
    <source>
        <dbReference type="Proteomes" id="UP000189777"/>
    </source>
</evidence>
<dbReference type="GO" id="GO:0003700">
    <property type="term" value="F:DNA-binding transcription factor activity"/>
    <property type="evidence" value="ECO:0007669"/>
    <property type="project" value="TreeGrafter"/>
</dbReference>
<evidence type="ECO:0000259" key="6">
    <source>
        <dbReference type="PROSITE" id="PS50977"/>
    </source>
</evidence>
<dbReference type="InterPro" id="IPR001647">
    <property type="entry name" value="HTH_TetR"/>
</dbReference>
<gene>
    <name evidence="7" type="ORF">SAMN04324258_1498</name>
</gene>
<dbReference type="PANTHER" id="PTHR30055">
    <property type="entry name" value="HTH-TYPE TRANSCRIPTIONAL REGULATOR RUTR"/>
    <property type="match status" value="1"/>
</dbReference>
<keyword evidence="8" id="KW-1185">Reference proteome</keyword>
<dbReference type="Proteomes" id="UP000189777">
    <property type="component" value="Unassembled WGS sequence"/>
</dbReference>
<proteinExistence type="predicted"/>
<dbReference type="SUPFAM" id="SSF46689">
    <property type="entry name" value="Homeodomain-like"/>
    <property type="match status" value="1"/>
</dbReference>
<accession>A0A1T5JLD8</accession>
<dbReference type="InterPro" id="IPR050109">
    <property type="entry name" value="HTH-type_TetR-like_transc_reg"/>
</dbReference>